<organism evidence="2 3">
    <name type="scientific">Haemophilus influenzae</name>
    <dbReference type="NCBI Taxonomy" id="727"/>
    <lineage>
        <taxon>Bacteria</taxon>
        <taxon>Pseudomonadati</taxon>
        <taxon>Pseudomonadota</taxon>
        <taxon>Gammaproteobacteria</taxon>
        <taxon>Pasteurellales</taxon>
        <taxon>Pasteurellaceae</taxon>
        <taxon>Haemophilus</taxon>
    </lineage>
</organism>
<name>A0A2X1PJH8_HAEIF</name>
<dbReference type="PANTHER" id="PTHR47649:SF1">
    <property type="entry name" value="RIBONUCLEASE D"/>
    <property type="match status" value="1"/>
</dbReference>
<reference evidence="2 3" key="1">
    <citation type="submission" date="2018-06" db="EMBL/GenBank/DDBJ databases">
        <authorList>
            <consortium name="Pathogen Informatics"/>
            <person name="Doyle S."/>
        </authorList>
    </citation>
    <scope>NUCLEOTIDE SEQUENCE [LARGE SCALE GENOMIC DNA]</scope>
    <source>
        <strain evidence="2 3">NCTC11872</strain>
    </source>
</reference>
<proteinExistence type="predicted"/>
<protein>
    <submittedName>
        <fullName evidence="2">Ribonuclease D</fullName>
        <ecNumber evidence="2">3.1.13.5</ecNumber>
    </submittedName>
</protein>
<dbReference type="GO" id="GO:0000166">
    <property type="term" value="F:nucleotide binding"/>
    <property type="evidence" value="ECO:0007669"/>
    <property type="project" value="InterPro"/>
</dbReference>
<dbReference type="PROSITE" id="PS50967">
    <property type="entry name" value="HRDC"/>
    <property type="match status" value="1"/>
</dbReference>
<dbReference type="InterPro" id="IPR010997">
    <property type="entry name" value="HRDC-like_sf"/>
</dbReference>
<accession>A0A2X1PJH8</accession>
<gene>
    <name evidence="2" type="primary">rnd_1</name>
    <name evidence="2" type="ORF">NCTC11872_01394</name>
</gene>
<evidence type="ECO:0000313" key="2">
    <source>
        <dbReference type="EMBL" id="SPX41781.1"/>
    </source>
</evidence>
<sequence length="60" mass="7075">MLGKLNPLELSRLRILAQWRQNVAIERDLALSYIVKSEHLWKVVKNNPRNTSEMFRNGIN</sequence>
<evidence type="ECO:0000259" key="1">
    <source>
        <dbReference type="PROSITE" id="PS50967"/>
    </source>
</evidence>
<dbReference type="Pfam" id="PF00570">
    <property type="entry name" value="HRDC"/>
    <property type="match status" value="1"/>
</dbReference>
<dbReference type="GO" id="GO:0003676">
    <property type="term" value="F:nucleic acid binding"/>
    <property type="evidence" value="ECO:0007669"/>
    <property type="project" value="InterPro"/>
</dbReference>
<dbReference type="InterPro" id="IPR002121">
    <property type="entry name" value="HRDC_dom"/>
</dbReference>
<keyword evidence="2" id="KW-0378">Hydrolase</keyword>
<dbReference type="InterPro" id="IPR051086">
    <property type="entry name" value="RNase_D-like"/>
</dbReference>
<dbReference type="Gene3D" id="1.10.150.80">
    <property type="entry name" value="HRDC domain"/>
    <property type="match status" value="1"/>
</dbReference>
<evidence type="ECO:0000313" key="3">
    <source>
        <dbReference type="Proteomes" id="UP000249936"/>
    </source>
</evidence>
<dbReference type="EMBL" id="UASK01000005">
    <property type="protein sequence ID" value="SPX41781.1"/>
    <property type="molecule type" value="Genomic_DNA"/>
</dbReference>
<dbReference type="Proteomes" id="UP000249936">
    <property type="component" value="Unassembled WGS sequence"/>
</dbReference>
<feature type="domain" description="HRDC" evidence="1">
    <location>
        <begin position="6"/>
        <end position="60"/>
    </location>
</feature>
<dbReference type="EC" id="3.1.13.5" evidence="2"/>
<dbReference type="GO" id="GO:0033890">
    <property type="term" value="F:ribonuclease D activity"/>
    <property type="evidence" value="ECO:0007669"/>
    <property type="project" value="UniProtKB-EC"/>
</dbReference>
<dbReference type="SUPFAM" id="SSF47819">
    <property type="entry name" value="HRDC-like"/>
    <property type="match status" value="1"/>
</dbReference>
<dbReference type="AlphaFoldDB" id="A0A2X1PJH8"/>
<dbReference type="InterPro" id="IPR044876">
    <property type="entry name" value="HRDC_dom_sf"/>
</dbReference>
<dbReference type="PANTHER" id="PTHR47649">
    <property type="entry name" value="RIBONUCLEASE D"/>
    <property type="match status" value="1"/>
</dbReference>